<reference evidence="3 4" key="1">
    <citation type="journal article" date="2024" name="Proc. Natl. Acad. Sci. U.S.A.">
        <title>The genetic regulatory architecture and epigenomic basis for age-related changes in rattlesnake venom.</title>
        <authorList>
            <person name="Hogan M.P."/>
            <person name="Holding M.L."/>
            <person name="Nystrom G.S."/>
            <person name="Colston T.J."/>
            <person name="Bartlett D.A."/>
            <person name="Mason A.J."/>
            <person name="Ellsworth S.A."/>
            <person name="Rautsaw R.M."/>
            <person name="Lawrence K.C."/>
            <person name="Strickland J.L."/>
            <person name="He B."/>
            <person name="Fraser P."/>
            <person name="Margres M.J."/>
            <person name="Gilbert D.M."/>
            <person name="Gibbs H.L."/>
            <person name="Parkinson C.L."/>
            <person name="Rokyta D.R."/>
        </authorList>
    </citation>
    <scope>NUCLEOTIDE SEQUENCE [LARGE SCALE GENOMIC DNA]</scope>
    <source>
        <strain evidence="3">DRR0105</strain>
    </source>
</reference>
<dbReference type="PANTHER" id="PTHR31606">
    <property type="entry name" value="WW DOMAIN BINDING PROTEIN 2, ISOFORM E"/>
    <property type="match status" value="1"/>
</dbReference>
<proteinExistence type="predicted"/>
<name>A0AAW1BDU0_CROAD</name>
<gene>
    <name evidence="3" type="ORF">NXF25_012885</name>
</gene>
<evidence type="ECO:0000256" key="1">
    <source>
        <dbReference type="SAM" id="MobiDB-lite"/>
    </source>
</evidence>
<dbReference type="GO" id="GO:0005634">
    <property type="term" value="C:nucleus"/>
    <property type="evidence" value="ECO:0007669"/>
    <property type="project" value="TreeGrafter"/>
</dbReference>
<comment type="caution">
    <text evidence="3">The sequence shown here is derived from an EMBL/GenBank/DDBJ whole genome shotgun (WGS) entry which is preliminary data.</text>
</comment>
<evidence type="ECO:0000313" key="3">
    <source>
        <dbReference type="EMBL" id="KAK9399866.1"/>
    </source>
</evidence>
<sequence>MSYVADRPPPRLLSTERQACAPGDHGRYGAALPYLARDEREEPPRSVPLAGNMAVNRNHSPGGGVVPPHGESILKHCKDVELTFSEITGNPEIFKGTKKGMVFLTPFRVIFVSKSKDPMMSFMMPFHLVKGCSIEQPVFSANYIKGVIQAEPGGGWEGQASFKMSFFSGGAIEFGQMMFKLASDASRGVPAQSFGYGYAPPPFPGAYVPPPGSYVMPQPASGAYMYMSPQMNGYGVAPQPMGYPYAPPPGAYPPPPGMNSMYMAPPPPYPGPSGAGPSAPTDPGLTGPRTWTEPGMPGGNKAAEATSSAYYNPANPHNVYMPMDQPPPYSPPEEKKNN</sequence>
<dbReference type="GO" id="GO:0031490">
    <property type="term" value="F:chromatin DNA binding"/>
    <property type="evidence" value="ECO:0007669"/>
    <property type="project" value="TreeGrafter"/>
</dbReference>
<dbReference type="InterPro" id="IPR004182">
    <property type="entry name" value="GRAM"/>
</dbReference>
<dbReference type="InterPro" id="IPR044852">
    <property type="entry name" value="WBP2-like"/>
</dbReference>
<dbReference type="Proteomes" id="UP001474421">
    <property type="component" value="Unassembled WGS sequence"/>
</dbReference>
<dbReference type="EMBL" id="JAOTOJ010000006">
    <property type="protein sequence ID" value="KAK9399866.1"/>
    <property type="molecule type" value="Genomic_DNA"/>
</dbReference>
<dbReference type="PANTHER" id="PTHR31606:SF2">
    <property type="entry name" value="POSTACROSOMAL SHEATH WW DOMAIN-BINDING PROTEIN"/>
    <property type="match status" value="1"/>
</dbReference>
<organism evidence="3 4">
    <name type="scientific">Crotalus adamanteus</name>
    <name type="common">Eastern diamondback rattlesnake</name>
    <dbReference type="NCBI Taxonomy" id="8729"/>
    <lineage>
        <taxon>Eukaryota</taxon>
        <taxon>Metazoa</taxon>
        <taxon>Chordata</taxon>
        <taxon>Craniata</taxon>
        <taxon>Vertebrata</taxon>
        <taxon>Euteleostomi</taxon>
        <taxon>Lepidosauria</taxon>
        <taxon>Squamata</taxon>
        <taxon>Bifurcata</taxon>
        <taxon>Unidentata</taxon>
        <taxon>Episquamata</taxon>
        <taxon>Toxicofera</taxon>
        <taxon>Serpentes</taxon>
        <taxon>Colubroidea</taxon>
        <taxon>Viperidae</taxon>
        <taxon>Crotalinae</taxon>
        <taxon>Crotalus</taxon>
    </lineage>
</organism>
<keyword evidence="4" id="KW-1185">Reference proteome</keyword>
<feature type="domain" description="GRAM" evidence="2">
    <location>
        <begin position="90"/>
        <end position="180"/>
    </location>
</feature>
<evidence type="ECO:0000259" key="2">
    <source>
        <dbReference type="Pfam" id="PF02893"/>
    </source>
</evidence>
<dbReference type="AlphaFoldDB" id="A0AAW1BDU0"/>
<dbReference type="CDD" id="cd13214">
    <property type="entry name" value="PH-GRAM_WBP2"/>
    <property type="match status" value="1"/>
</dbReference>
<dbReference type="Pfam" id="PF02893">
    <property type="entry name" value="GRAM"/>
    <property type="match status" value="1"/>
</dbReference>
<protein>
    <submittedName>
        <fullName evidence="3">Postacrosomal sheath WW domain-binding protein</fullName>
    </submittedName>
</protein>
<accession>A0AAW1BDU0</accession>
<dbReference type="GO" id="GO:0003713">
    <property type="term" value="F:transcription coactivator activity"/>
    <property type="evidence" value="ECO:0007669"/>
    <property type="project" value="InterPro"/>
</dbReference>
<feature type="region of interest" description="Disordered" evidence="1">
    <location>
        <begin position="269"/>
        <end position="338"/>
    </location>
</feature>
<dbReference type="SUPFAM" id="SSF50729">
    <property type="entry name" value="PH domain-like"/>
    <property type="match status" value="1"/>
</dbReference>
<evidence type="ECO:0000313" key="4">
    <source>
        <dbReference type="Proteomes" id="UP001474421"/>
    </source>
</evidence>